<dbReference type="EMBL" id="CAFBMZ010000052">
    <property type="protein sequence ID" value="CAB4928559.1"/>
    <property type="molecule type" value="Genomic_DNA"/>
</dbReference>
<accession>A0A6J7ICB5</accession>
<sequence>MYGWLYKKILFVVAFISHRVYSTPQRVREWILIRVIKRSQSYTLIKNDLPKDSEKIAILVAFARSPMLESVKRSIVLLKNQGVHVVLIMNDNTSTETWINALKDDVDTLFIRPNIGRDFGAYQSGIQFLKEKGFYNTISELFLLNDSVYYTPISLTKLNDFVNVQKPWKSLFLNFQYKIHAQSFFLSFGREILDSRAFNKYWDNYYPTSIRRRVVVNGELRLTKKLISAGFMVTPFINAQTIEDALNHSPMTPSEELSAYGDFFQVSGLVSERESESRQKIELLRRVLDNKNPTHHLGLLTTRLLGTPLKMDIVMRGITSLGSVHECLLLAQVPLPEVESFVSEISMRGTKAGHFGITKIWRLFGFE</sequence>
<name>A0A6J7ICB5_9ZZZZ</name>
<dbReference type="AlphaFoldDB" id="A0A6J7ICB5"/>
<protein>
    <submittedName>
        <fullName evidence="1">Unannotated protein</fullName>
    </submittedName>
</protein>
<dbReference type="InterPro" id="IPR007739">
    <property type="entry name" value="RgpF"/>
</dbReference>
<reference evidence="1" key="1">
    <citation type="submission" date="2020-05" db="EMBL/GenBank/DDBJ databases">
        <authorList>
            <person name="Chiriac C."/>
            <person name="Salcher M."/>
            <person name="Ghai R."/>
            <person name="Kavagutti S V."/>
        </authorList>
    </citation>
    <scope>NUCLEOTIDE SEQUENCE</scope>
</reference>
<gene>
    <name evidence="1" type="ORF">UFOPK3684_00824</name>
</gene>
<evidence type="ECO:0000313" key="1">
    <source>
        <dbReference type="EMBL" id="CAB4928559.1"/>
    </source>
</evidence>
<proteinExistence type="predicted"/>
<organism evidence="1">
    <name type="scientific">freshwater metagenome</name>
    <dbReference type="NCBI Taxonomy" id="449393"/>
    <lineage>
        <taxon>unclassified sequences</taxon>
        <taxon>metagenomes</taxon>
        <taxon>ecological metagenomes</taxon>
    </lineage>
</organism>
<dbReference type="Pfam" id="PF05045">
    <property type="entry name" value="RgpF"/>
    <property type="match status" value="1"/>
</dbReference>